<gene>
    <name evidence="3" type="ORF">ElyMa_005870600</name>
</gene>
<accession>A0AAV4G0P4</accession>
<evidence type="ECO:0000313" key="4">
    <source>
        <dbReference type="Proteomes" id="UP000762676"/>
    </source>
</evidence>
<feature type="domain" description="Mutator-like transposase" evidence="2">
    <location>
        <begin position="100"/>
        <end position="375"/>
    </location>
</feature>
<dbReference type="AlphaFoldDB" id="A0AAV4G0P4"/>
<sequence length="379" mass="42527">MPRKTKKLAAVAAARKSLSESNSKNLTPNGNPVFPLSTRPRSSSISPSRSRPRPLTAFERKMKKYRSRSRSRSPSASSSRSRSHSPIVTENPCTRTFVEASMLLQLISSLKCPQPGCGSQVEGRVNWKRTKGFSLCVQVYCPVCGDVVKQMFTSSTDATSTATPPPYTVNKLMTLAALWSDMEPYKLSTFCEVLDMPSLHQKTFNKKAQLVYGESKNVRKEVFRKAAETVRREYAEETGTDPDPETTLDMAVSFDGSWMTRGHSSLIGIGCVIDTLTGLVLDAHVLSQHCQTCATSGEWVKRETPHRYEQWLAQHRQEGCSVNYKGSSRMMEPEAAKVMWKWSLELHNIRYTTFVGDGDSKAHDRVVRQKPYGEEVENR</sequence>
<evidence type="ECO:0000259" key="2">
    <source>
        <dbReference type="Pfam" id="PF20700"/>
    </source>
</evidence>
<feature type="compositionally biased region" description="Low complexity" evidence="1">
    <location>
        <begin position="35"/>
        <end position="56"/>
    </location>
</feature>
<feature type="compositionally biased region" description="Polar residues" evidence="1">
    <location>
        <begin position="19"/>
        <end position="30"/>
    </location>
</feature>
<dbReference type="EMBL" id="BMAT01011801">
    <property type="protein sequence ID" value="GFR79298.1"/>
    <property type="molecule type" value="Genomic_DNA"/>
</dbReference>
<feature type="region of interest" description="Disordered" evidence="1">
    <location>
        <begin position="1"/>
        <end position="88"/>
    </location>
</feature>
<evidence type="ECO:0000313" key="3">
    <source>
        <dbReference type="EMBL" id="GFR79298.1"/>
    </source>
</evidence>
<feature type="compositionally biased region" description="Basic residues" evidence="1">
    <location>
        <begin position="61"/>
        <end position="71"/>
    </location>
</feature>
<dbReference type="Pfam" id="PF20700">
    <property type="entry name" value="Mutator"/>
    <property type="match status" value="1"/>
</dbReference>
<name>A0AAV4G0P4_9GAST</name>
<comment type="caution">
    <text evidence="3">The sequence shown here is derived from an EMBL/GenBank/DDBJ whole genome shotgun (WGS) entry which is preliminary data.</text>
</comment>
<proteinExistence type="predicted"/>
<organism evidence="3 4">
    <name type="scientific">Elysia marginata</name>
    <dbReference type="NCBI Taxonomy" id="1093978"/>
    <lineage>
        <taxon>Eukaryota</taxon>
        <taxon>Metazoa</taxon>
        <taxon>Spiralia</taxon>
        <taxon>Lophotrochozoa</taxon>
        <taxon>Mollusca</taxon>
        <taxon>Gastropoda</taxon>
        <taxon>Heterobranchia</taxon>
        <taxon>Euthyneura</taxon>
        <taxon>Panpulmonata</taxon>
        <taxon>Sacoglossa</taxon>
        <taxon>Placobranchoidea</taxon>
        <taxon>Plakobranchidae</taxon>
        <taxon>Elysia</taxon>
    </lineage>
</organism>
<keyword evidence="4" id="KW-1185">Reference proteome</keyword>
<dbReference type="InterPro" id="IPR049012">
    <property type="entry name" value="Mutator_transp_dom"/>
</dbReference>
<evidence type="ECO:0000256" key="1">
    <source>
        <dbReference type="SAM" id="MobiDB-lite"/>
    </source>
</evidence>
<protein>
    <recommendedName>
        <fullName evidence="2">Mutator-like transposase domain-containing protein</fullName>
    </recommendedName>
</protein>
<reference evidence="3 4" key="1">
    <citation type="journal article" date="2021" name="Elife">
        <title>Chloroplast acquisition without the gene transfer in kleptoplastic sea slugs, Plakobranchus ocellatus.</title>
        <authorList>
            <person name="Maeda T."/>
            <person name="Takahashi S."/>
            <person name="Yoshida T."/>
            <person name="Shimamura S."/>
            <person name="Takaki Y."/>
            <person name="Nagai Y."/>
            <person name="Toyoda A."/>
            <person name="Suzuki Y."/>
            <person name="Arimoto A."/>
            <person name="Ishii H."/>
            <person name="Satoh N."/>
            <person name="Nishiyama T."/>
            <person name="Hasebe M."/>
            <person name="Maruyama T."/>
            <person name="Minagawa J."/>
            <person name="Obokata J."/>
            <person name="Shigenobu S."/>
        </authorList>
    </citation>
    <scope>NUCLEOTIDE SEQUENCE [LARGE SCALE GENOMIC DNA]</scope>
</reference>
<dbReference type="Proteomes" id="UP000762676">
    <property type="component" value="Unassembled WGS sequence"/>
</dbReference>